<evidence type="ECO:0000313" key="5">
    <source>
        <dbReference type="Proteomes" id="UP000247702"/>
    </source>
</evidence>
<protein>
    <submittedName>
        <fullName evidence="3">Uncharacterized protein</fullName>
    </submittedName>
</protein>
<evidence type="ECO:0000313" key="4">
    <source>
        <dbReference type="EMBL" id="GES84030.1"/>
    </source>
</evidence>
<evidence type="ECO:0000256" key="1">
    <source>
        <dbReference type="SAM" id="MobiDB-lite"/>
    </source>
</evidence>
<accession>A0A2Z6S8S8</accession>
<dbReference type="Proteomes" id="UP000615446">
    <property type="component" value="Unassembled WGS sequence"/>
</dbReference>
<keyword evidence="2" id="KW-1133">Transmembrane helix</keyword>
<feature type="region of interest" description="Disordered" evidence="1">
    <location>
        <begin position="151"/>
        <end position="186"/>
    </location>
</feature>
<keyword evidence="5" id="KW-1185">Reference proteome</keyword>
<keyword evidence="2" id="KW-0472">Membrane</keyword>
<name>A0A2Z6S8S8_9GLOM</name>
<dbReference type="Proteomes" id="UP000247702">
    <property type="component" value="Unassembled WGS sequence"/>
</dbReference>
<dbReference type="EMBL" id="BEXD01003335">
    <property type="protein sequence ID" value="GBC00897.1"/>
    <property type="molecule type" value="Genomic_DNA"/>
</dbReference>
<feature type="transmembrane region" description="Helical" evidence="2">
    <location>
        <begin position="48"/>
        <end position="69"/>
    </location>
</feature>
<proteinExistence type="predicted"/>
<organism evidence="3 5">
    <name type="scientific">Rhizophagus clarus</name>
    <dbReference type="NCBI Taxonomy" id="94130"/>
    <lineage>
        <taxon>Eukaryota</taxon>
        <taxon>Fungi</taxon>
        <taxon>Fungi incertae sedis</taxon>
        <taxon>Mucoromycota</taxon>
        <taxon>Glomeromycotina</taxon>
        <taxon>Glomeromycetes</taxon>
        <taxon>Glomerales</taxon>
        <taxon>Glomeraceae</taxon>
        <taxon>Rhizophagus</taxon>
    </lineage>
</organism>
<dbReference type="EMBL" id="BLAL01000075">
    <property type="protein sequence ID" value="GES84030.1"/>
    <property type="molecule type" value="Genomic_DNA"/>
</dbReference>
<reference evidence="4" key="2">
    <citation type="submission" date="2019-10" db="EMBL/GenBank/DDBJ databases">
        <title>Conservation and host-specific expression of non-tandemly repeated heterogenous ribosome RNA gene in arbuscular mycorrhizal fungi.</title>
        <authorList>
            <person name="Maeda T."/>
            <person name="Kobayashi Y."/>
            <person name="Nakagawa T."/>
            <person name="Ezawa T."/>
            <person name="Yamaguchi K."/>
            <person name="Bino T."/>
            <person name="Nishimoto Y."/>
            <person name="Shigenobu S."/>
            <person name="Kawaguchi M."/>
        </authorList>
    </citation>
    <scope>NUCLEOTIDE SEQUENCE</scope>
    <source>
        <strain evidence="4">HR1</strain>
    </source>
</reference>
<comment type="caution">
    <text evidence="3">The sequence shown here is derived from an EMBL/GenBank/DDBJ whole genome shotgun (WGS) entry which is preliminary data.</text>
</comment>
<reference evidence="3 5" key="1">
    <citation type="submission" date="2017-11" db="EMBL/GenBank/DDBJ databases">
        <title>The genome of Rhizophagus clarus HR1 reveals common genetic basis of auxotrophy among arbuscular mycorrhizal fungi.</title>
        <authorList>
            <person name="Kobayashi Y."/>
        </authorList>
    </citation>
    <scope>NUCLEOTIDE SEQUENCE [LARGE SCALE GENOMIC DNA]</scope>
    <source>
        <strain evidence="3 5">HR1</strain>
    </source>
</reference>
<evidence type="ECO:0000256" key="2">
    <source>
        <dbReference type="SAM" id="Phobius"/>
    </source>
</evidence>
<dbReference type="AlphaFoldDB" id="A0A2Z6S8S8"/>
<evidence type="ECO:0000313" key="3">
    <source>
        <dbReference type="EMBL" id="GBC00897.1"/>
    </source>
</evidence>
<gene>
    <name evidence="4" type="ORF">RCL2_001117100</name>
    <name evidence="3" type="ORF">RclHR1_00400011</name>
</gene>
<dbReference type="OrthoDB" id="2370498at2759"/>
<sequence>MIIFRSRIILFVLYTLYFVSKSTGVELRIRDESSTISNISTRPASLIIEIIIGIVIAIIGICLGIFFSFHCLKKRGHIYPESKKSRAFRAIPKGEITSTSKQLKVPQYDNSTKHEQIVIKQHGPAIDISESDDIPDSLFYPATQTIYESKHASTSMINLPPSQQPNLSLSGGSPSGGQEMTRSLSG</sequence>
<feature type="compositionally biased region" description="Polar residues" evidence="1">
    <location>
        <begin position="151"/>
        <end position="166"/>
    </location>
</feature>
<keyword evidence="2" id="KW-0812">Transmembrane</keyword>